<dbReference type="EMBL" id="VSSQ01110328">
    <property type="protein sequence ID" value="MPN48214.1"/>
    <property type="molecule type" value="Genomic_DNA"/>
</dbReference>
<proteinExistence type="predicted"/>
<gene>
    <name evidence="1" type="ORF">SDC9_195819</name>
</gene>
<accession>A0A645IIS9</accession>
<sequence>MTAAGEVRHVKMTRLRSPSQKALTFDISEFILGTEPGYGVNKPAASQGHLVPYYTVFVSGGAPRVGYPHKDAVNILWADGHVARQSMDFAKAQANRIQFIRDHMHFEGSLRAAP</sequence>
<comment type="caution">
    <text evidence="1">The sequence shown here is derived from an EMBL/GenBank/DDBJ whole genome shotgun (WGS) entry which is preliminary data.</text>
</comment>
<reference evidence="1" key="1">
    <citation type="submission" date="2019-08" db="EMBL/GenBank/DDBJ databases">
        <authorList>
            <person name="Kucharzyk K."/>
            <person name="Murdoch R.W."/>
            <person name="Higgins S."/>
            <person name="Loffler F."/>
        </authorList>
    </citation>
    <scope>NUCLEOTIDE SEQUENCE</scope>
</reference>
<evidence type="ECO:0000313" key="1">
    <source>
        <dbReference type="EMBL" id="MPN48214.1"/>
    </source>
</evidence>
<protein>
    <submittedName>
        <fullName evidence="1">Uncharacterized protein</fullName>
    </submittedName>
</protein>
<organism evidence="1">
    <name type="scientific">bioreactor metagenome</name>
    <dbReference type="NCBI Taxonomy" id="1076179"/>
    <lineage>
        <taxon>unclassified sequences</taxon>
        <taxon>metagenomes</taxon>
        <taxon>ecological metagenomes</taxon>
    </lineage>
</organism>
<name>A0A645IIS9_9ZZZZ</name>
<dbReference type="AlphaFoldDB" id="A0A645IIS9"/>